<gene>
    <name evidence="1" type="ORF">H6G03_18495</name>
</gene>
<dbReference type="EMBL" id="JACJPW010000046">
    <property type="protein sequence ID" value="MBD2183029.1"/>
    <property type="molecule type" value="Genomic_DNA"/>
</dbReference>
<reference evidence="1" key="2">
    <citation type="submission" date="2020-08" db="EMBL/GenBank/DDBJ databases">
        <authorList>
            <person name="Chen M."/>
            <person name="Teng W."/>
            <person name="Zhao L."/>
            <person name="Hu C."/>
            <person name="Zhou Y."/>
            <person name="Han B."/>
            <person name="Song L."/>
            <person name="Shu W."/>
        </authorList>
    </citation>
    <scope>NUCLEOTIDE SEQUENCE</scope>
    <source>
        <strain evidence="1">FACHB-1375</strain>
    </source>
</reference>
<proteinExistence type="predicted"/>
<comment type="caution">
    <text evidence="1">The sequence shown here is derived from an EMBL/GenBank/DDBJ whole genome shotgun (WGS) entry which is preliminary data.</text>
</comment>
<organism evidence="1 2">
    <name type="scientific">Aerosakkonema funiforme FACHB-1375</name>
    <dbReference type="NCBI Taxonomy" id="2949571"/>
    <lineage>
        <taxon>Bacteria</taxon>
        <taxon>Bacillati</taxon>
        <taxon>Cyanobacteriota</taxon>
        <taxon>Cyanophyceae</taxon>
        <taxon>Oscillatoriophycideae</taxon>
        <taxon>Aerosakkonematales</taxon>
        <taxon>Aerosakkonemataceae</taxon>
        <taxon>Aerosakkonema</taxon>
    </lineage>
</organism>
<protein>
    <submittedName>
        <fullName evidence="1">Uncharacterized protein</fullName>
    </submittedName>
</protein>
<sequence>MNDKQRAIELLKLYREILHQGQVAAVDNSAETGIAHVRVSSQARGLSPSQ</sequence>
<dbReference type="Proteomes" id="UP000641646">
    <property type="component" value="Unassembled WGS sequence"/>
</dbReference>
<reference evidence="1" key="1">
    <citation type="journal article" date="2015" name="ISME J.">
        <title>Draft Genome Sequence of Streptomyces incarnatus NRRL8089, which Produces the Nucleoside Antibiotic Sinefungin.</title>
        <authorList>
            <person name="Oshima K."/>
            <person name="Hattori M."/>
            <person name="Shimizu H."/>
            <person name="Fukuda K."/>
            <person name="Nemoto M."/>
            <person name="Inagaki K."/>
            <person name="Tamura T."/>
        </authorList>
    </citation>
    <scope>NUCLEOTIDE SEQUENCE</scope>
    <source>
        <strain evidence="1">FACHB-1375</strain>
    </source>
</reference>
<evidence type="ECO:0000313" key="2">
    <source>
        <dbReference type="Proteomes" id="UP000641646"/>
    </source>
</evidence>
<evidence type="ECO:0000313" key="1">
    <source>
        <dbReference type="EMBL" id="MBD2183029.1"/>
    </source>
</evidence>
<accession>A0A926VI28</accession>
<dbReference type="AlphaFoldDB" id="A0A926VI28"/>
<name>A0A926VI28_9CYAN</name>
<dbReference type="RefSeq" id="WP_190466490.1">
    <property type="nucleotide sequence ID" value="NZ_JACJPW010000046.1"/>
</dbReference>
<keyword evidence="2" id="KW-1185">Reference proteome</keyword>